<evidence type="ECO:0000259" key="9">
    <source>
        <dbReference type="PROSITE" id="PS52004"/>
    </source>
</evidence>
<dbReference type="Gene3D" id="3.40.50.720">
    <property type="entry name" value="NAD(P)-binding Rossmann-like Domain"/>
    <property type="match status" value="1"/>
</dbReference>
<sequence>MDKLEVMTLNQMDSIDQSAVAIIGMAGRFPGAINVDELWNNVKSGLESITFFSDEELLSAGVSPNILNNPNYVNASPTLPDLEKFDAFFFDYSAKEALYMDPQQRIFLECAWEALENSGYQAGRSKQTIGVYGGSSISLYLLNDIIHGNQVYAGHMNTSKESVVFGGNVPESLTTRVAYKLNLTGPAIHVSTACSTSLVAVHMACQSLLNGECEIALAGGVSYLGSQKEGYLYEEGLVLSPDGHCRSFDAQGKGTLWGNGVGIIVLKMLDEAVADGDYIHAVIKGSAVNNDGNLKVSYSAPSVDAQARVIYQAQDVADIDPETITYIEAHGTATSLGDPIEIAALTQAFRAKTAKNRYCAIASLKSNIGHLSEASGIAGLIRTVLALRHKQIPASLHFETPNPHIDFENSPFYVNTELKAWERNGSPRRAGINSFGMGGTNAHVVLEEWDVSQKTDRTNQRRQKLLLLSAKTPTALETMTTNLVNYLDQHPELNREDVAYTLALGRKAFKHRRIVVLDDNESLGDVVVSQAGKRTLTNSGGVKPRSVVFMFSGQGSQYVNMAKELYETEAIFREHLDHCCELLTPHLGLDLREILYPVPEQIAVATEQLKQTSITQPALFAIEYSLAKLWMSWGIQPVALIGHSIGEYVAATIAEVFSLEDALMIVAQRGKLMQSMPAGAMLAVPLSEQEVKPMLVGTGLEIATINSPANCVVSGMTDTLTTFAERLADKGIEGRRLHTSHAFHSGMMEPILDPFIKVLKTVELNAPKIPFVSNLTGTWITVEQATDPHYYGQHLRSCVRFADGLTEFFEDSEQILLEVGPGNTLSTLTKRHPQKTSEQITLTSLRHPQEDTADLTLLLKSLGQLWLAGVELDWDNFYGEEQHYRVPLPTYPFERQRYWIEPKKQKSEQIYQNKKSDIADWFYQPSWKRSHLPTKESGAIASPVLVFVDQVGLGSQLVQQLTIQSQDIIAVKSGEKFAQIENNIYTINPVEPADYRKVIQSLQERNLFPQTIIHLWAVTPPQVAKETLEETLKQVQQFEDIGFYSLLYLVQALGEQNIETDINFLVISNHLQTVTGEEIIVPEKATLIGAVRVISQEHDKIRCRNVDIVLSTQDYTKVITQLIAELQHDISDQLIAYRGNARWVEAFEPTPLEPPNFDKLPFKVQGVYLITGGMGGMGLVFAEYLAKTVQAKLVLISRSPLPERVQWNHWLTNHTEDDPTSRKISKMQKFEAEGSEVLLLSADVTNVAEMTNAIATARQKFGVIHGVIHTAGLPGGGVMQLKTRDVAQRVLAPKVAGTIILDTLLKDEPLDFMLLCSSLESVLGTAGQIDYCGANNFLDTYAQAQTIKGDRLTLSINWDAWQQVGMAVETAQYGLDNKILEIKALNHHLFDKCIVETNQEVYMGILKPEIHWIVGEHVVLNLPSLVGTAYLEIARSVYELHSGESTVELQDVYFLQFLFIEGDQKELRVILKPEVASEKMSFSIQTLNADSGEWVEHAQGKIVPPNFPKTVKYDINELEASCHLNMIVPDLQALPDYTHYGPRWLSNIKWRKANDDHNLALMELPAEFAHDLEQYKFHPSMVDTATYVVADVLPNELTSQLPFFKADSTYLPYFYERVQIKGALPSKFYSYTNRTLKGRDWSINLSFMSPDGVELVAIDNYVLKYTDSAYSIKENQDARQAKQRQTQKLEATLETAILPQEGVECLVRSLQSQMPQIIVSTLGVDYQRSLLKQADAADELEAAILFERPQLSQKFAAPQTETAKAIAVIWEQVLGVKGIGIDDNFFDLGGDSLIIVQILQKLRQTLKKDLTINDLLNANTIAELVQIIDPQSTQTSTQLPSCIVKFREGSAGVTPIFLVHPIAGTIHNYVNLPNCLPSDQPLYAIQHPKWTDELVHCQTIEELATYYLEAVRQVQPQGPYFLGGYSGGVYATYEMAQQLTAVGEKVAFLALIDKPHWETDADKPNWHNPDFGTDLETMLYYSDLRTPKPNGESHLNDYLQLNSFEERFQYFLDHSPWIQEMMPVNSTNEEWQKFWAIFVELRIMNVNYELKKYDGTAVYIAAQIRDIYHDRFHEKPWFAVIPNLIFEEVPGDHVTMWHQPHIQVLSQTIQKYAQTRQGQTSSSAQKSLTVNNLSQDLLLTTAQEKTGLKDFGDDNFLTGFEKLLTAIDQEAKLHPMGQKFIKELIIRLLSNRLQIQYQLKRYPDILNTPIKQPLFILGLPRTGSTYLHNLLCQDPSVRWLPLWQAYIPYPSPDPQTSGQDPRIKQTQDAFKNYEFFTPESTAMHKYDACSPEECVWLLQNNFACTSFSFLTQIPSYTAWLGNQDMVPVYEYYRQQLQILDWRFASNRWILKNPFHLGDLSALKTVFPDACFIQTHRDPAQVVASYCHLIKNLRPVYSDHLDLQAIGQEILGILSNQVKQGMKARETMENQRIYDVNFSQLVQNPLETVRQIYNHFGYELTQTMEENVQQYIKNNPRYKHGKYGHSLEEFNLDLTNVNQTFFKYIKKFEMYIDTGNK</sequence>
<dbReference type="SUPFAM" id="SSF55048">
    <property type="entry name" value="Probable ACP-binding domain of malonyl-CoA ACP transacylase"/>
    <property type="match status" value="1"/>
</dbReference>
<dbReference type="InterPro" id="IPR027417">
    <property type="entry name" value="P-loop_NTPase"/>
</dbReference>
<keyword evidence="3" id="KW-0808">Transferase</keyword>
<evidence type="ECO:0000256" key="5">
    <source>
        <dbReference type="ARBA" id="ARBA00023098"/>
    </source>
</evidence>
<dbReference type="Pfam" id="PF22621">
    <property type="entry name" value="CurL-like_PKS_C"/>
    <property type="match status" value="1"/>
</dbReference>
<dbReference type="Pfam" id="PF02801">
    <property type="entry name" value="Ketoacyl-synt_C"/>
    <property type="match status" value="1"/>
</dbReference>
<dbReference type="Pfam" id="PF00975">
    <property type="entry name" value="Thioesterase"/>
    <property type="match status" value="1"/>
</dbReference>
<protein>
    <submittedName>
        <fullName evidence="11">Uncharacterized protein</fullName>
    </submittedName>
</protein>
<keyword evidence="4" id="KW-0276">Fatty acid metabolism</keyword>
<evidence type="ECO:0000256" key="1">
    <source>
        <dbReference type="ARBA" id="ARBA00022450"/>
    </source>
</evidence>
<dbReference type="Pfam" id="PF13469">
    <property type="entry name" value="Sulfotransfer_3"/>
    <property type="match status" value="1"/>
</dbReference>
<feature type="active site" description="Proton donor; for dehydratase activity" evidence="7">
    <location>
        <position position="1583"/>
    </location>
</feature>
<keyword evidence="1" id="KW-0596">Phosphopantetheine</keyword>
<dbReference type="PANTHER" id="PTHR43775">
    <property type="entry name" value="FATTY ACID SYNTHASE"/>
    <property type="match status" value="1"/>
</dbReference>
<keyword evidence="5" id="KW-0443">Lipid metabolism</keyword>
<dbReference type="SUPFAM" id="SSF53474">
    <property type="entry name" value="alpha/beta-Hydrolases"/>
    <property type="match status" value="1"/>
</dbReference>
<evidence type="ECO:0000256" key="7">
    <source>
        <dbReference type="PROSITE-ProRule" id="PRU01363"/>
    </source>
</evidence>
<dbReference type="Pfam" id="PF00550">
    <property type="entry name" value="PP-binding"/>
    <property type="match status" value="1"/>
</dbReference>
<feature type="active site" description="Proton acceptor; for dehydratase activity" evidence="7">
    <location>
        <position position="1417"/>
    </location>
</feature>
<dbReference type="PANTHER" id="PTHR43775:SF51">
    <property type="entry name" value="INACTIVE PHENOLPHTHIOCEROL SYNTHESIS POLYKETIDE SYNTHASE TYPE I PKS1-RELATED"/>
    <property type="match status" value="1"/>
</dbReference>
<dbReference type="InterPro" id="IPR014031">
    <property type="entry name" value="Ketoacyl_synth_C"/>
</dbReference>
<evidence type="ECO:0000256" key="4">
    <source>
        <dbReference type="ARBA" id="ARBA00022832"/>
    </source>
</evidence>
<dbReference type="InterPro" id="IPR016035">
    <property type="entry name" value="Acyl_Trfase/lysoPLipase"/>
</dbReference>
<dbReference type="Gene3D" id="3.40.47.10">
    <property type="match status" value="1"/>
</dbReference>
<dbReference type="InterPro" id="IPR013968">
    <property type="entry name" value="PKS_KR"/>
</dbReference>
<dbReference type="GO" id="GO:0031177">
    <property type="term" value="F:phosphopantetheine binding"/>
    <property type="evidence" value="ECO:0007669"/>
    <property type="project" value="InterPro"/>
</dbReference>
<evidence type="ECO:0000256" key="2">
    <source>
        <dbReference type="ARBA" id="ARBA00022553"/>
    </source>
</evidence>
<evidence type="ECO:0000256" key="3">
    <source>
        <dbReference type="ARBA" id="ARBA00022679"/>
    </source>
</evidence>
<dbReference type="Pfam" id="PF00109">
    <property type="entry name" value="ketoacyl-synt"/>
    <property type="match status" value="1"/>
</dbReference>
<dbReference type="Gene3D" id="3.40.50.1820">
    <property type="entry name" value="alpha/beta hydrolase"/>
    <property type="match status" value="1"/>
</dbReference>
<dbReference type="SUPFAM" id="SSF47336">
    <property type="entry name" value="ACP-like"/>
    <property type="match status" value="1"/>
</dbReference>
<name>C8TEQ8_9CYAN</name>
<reference evidence="11" key="1">
    <citation type="journal article" date="2009" name="BMC Genomics">
        <title>A genome-wide analysis of nonribosomal peptide synthetase gene clusters and their peptides in a Planktothrix rubescens strain.</title>
        <authorList>
            <person name="Rounge T.B."/>
            <person name="Rohrlack T."/>
            <person name="Nederbragt A.J."/>
            <person name="Kristensen T."/>
            <person name="Jakobsen K.S."/>
        </authorList>
    </citation>
    <scope>NUCLEOTIDE SEQUENCE</scope>
    <source>
        <strain evidence="11">NIVA-CYA 98</strain>
    </source>
</reference>
<dbReference type="InterPro" id="IPR057326">
    <property type="entry name" value="KR_dom"/>
</dbReference>
<dbReference type="PROSITE" id="PS52004">
    <property type="entry name" value="KS3_2"/>
    <property type="match status" value="1"/>
</dbReference>
<dbReference type="SUPFAM" id="SSF52151">
    <property type="entry name" value="FabD/lysophospholipase-like"/>
    <property type="match status" value="1"/>
</dbReference>
<dbReference type="InterPro" id="IPR016039">
    <property type="entry name" value="Thiolase-like"/>
</dbReference>
<dbReference type="InterPro" id="IPR049900">
    <property type="entry name" value="PKS_mFAS_DH"/>
</dbReference>
<dbReference type="SMART" id="SM00822">
    <property type="entry name" value="PKS_KR"/>
    <property type="match status" value="1"/>
</dbReference>
<dbReference type="SUPFAM" id="SSF53901">
    <property type="entry name" value="Thiolase-like"/>
    <property type="match status" value="1"/>
</dbReference>
<dbReference type="Gene3D" id="3.40.366.10">
    <property type="entry name" value="Malonyl-Coenzyme A Acyl Carrier Protein, domain 2"/>
    <property type="match status" value="1"/>
</dbReference>
<dbReference type="InterPro" id="IPR029058">
    <property type="entry name" value="AB_hydrolase_fold"/>
</dbReference>
<keyword evidence="2" id="KW-0597">Phosphoprotein</keyword>
<dbReference type="Gene3D" id="3.30.70.3290">
    <property type="match status" value="1"/>
</dbReference>
<dbReference type="Pfam" id="PF21394">
    <property type="entry name" value="Beta-ketacyl_N"/>
    <property type="match status" value="1"/>
</dbReference>
<dbReference type="InterPro" id="IPR050091">
    <property type="entry name" value="PKS_NRPS_Biosynth_Enz"/>
</dbReference>
<dbReference type="InterPro" id="IPR049551">
    <property type="entry name" value="PKS_DH_C"/>
</dbReference>
<dbReference type="InterPro" id="IPR020841">
    <property type="entry name" value="PKS_Beta-ketoAc_synthase_dom"/>
</dbReference>
<dbReference type="InterPro" id="IPR014030">
    <property type="entry name" value="Ketoacyl_synth_N"/>
</dbReference>
<dbReference type="InterPro" id="IPR049552">
    <property type="entry name" value="PKS_DH_N"/>
</dbReference>
<dbReference type="CDD" id="cd08953">
    <property type="entry name" value="KR_2_SDR_x"/>
    <property type="match status" value="1"/>
</dbReference>
<dbReference type="InterPro" id="IPR009081">
    <property type="entry name" value="PP-bd_ACP"/>
</dbReference>
<dbReference type="SUPFAM" id="SSF52540">
    <property type="entry name" value="P-loop containing nucleoside triphosphate hydrolases"/>
    <property type="match status" value="1"/>
</dbReference>
<feature type="region of interest" description="C-terminal hotdog fold" evidence="7">
    <location>
        <begin position="1523"/>
        <end position="1672"/>
    </location>
</feature>
<dbReference type="PROSITE" id="PS00606">
    <property type="entry name" value="KS3_1"/>
    <property type="match status" value="1"/>
</dbReference>
<dbReference type="InterPro" id="IPR020806">
    <property type="entry name" value="PKS_PP-bd"/>
</dbReference>
<dbReference type="InterPro" id="IPR006162">
    <property type="entry name" value="Ppantetheine_attach_site"/>
</dbReference>
<feature type="domain" description="PKS/mFAS DH" evidence="10">
    <location>
        <begin position="1387"/>
        <end position="1672"/>
    </location>
</feature>
<dbReference type="Gene3D" id="3.40.50.300">
    <property type="entry name" value="P-loop containing nucleotide triphosphate hydrolases"/>
    <property type="match status" value="1"/>
</dbReference>
<dbReference type="SMART" id="SM00823">
    <property type="entry name" value="PKS_PP"/>
    <property type="match status" value="1"/>
</dbReference>
<dbReference type="GO" id="GO:0006633">
    <property type="term" value="P:fatty acid biosynthetic process"/>
    <property type="evidence" value="ECO:0007669"/>
    <property type="project" value="InterPro"/>
</dbReference>
<dbReference type="InterPro" id="IPR049490">
    <property type="entry name" value="C883_1060-like_KR_N"/>
</dbReference>
<dbReference type="Pfam" id="PF14765">
    <property type="entry name" value="PS-DH"/>
    <property type="match status" value="1"/>
</dbReference>
<dbReference type="GO" id="GO:0004315">
    <property type="term" value="F:3-oxoacyl-[acyl-carrier-protein] synthase activity"/>
    <property type="evidence" value="ECO:0007669"/>
    <property type="project" value="InterPro"/>
</dbReference>
<dbReference type="Gene3D" id="3.30.70.250">
    <property type="entry name" value="Malonyl-CoA ACP transacylase, ACP-binding"/>
    <property type="match status" value="1"/>
</dbReference>
<dbReference type="InterPro" id="IPR036736">
    <property type="entry name" value="ACP-like_sf"/>
</dbReference>
<dbReference type="InterPro" id="IPR014043">
    <property type="entry name" value="Acyl_transferase_dom"/>
</dbReference>
<dbReference type="InterPro" id="IPR042104">
    <property type="entry name" value="PKS_dehydratase_sf"/>
</dbReference>
<feature type="domain" description="Carrier" evidence="8">
    <location>
        <begin position="1757"/>
        <end position="1832"/>
    </location>
</feature>
<feature type="region of interest" description="N-terminal hotdog fold" evidence="7">
    <location>
        <begin position="1387"/>
        <end position="1509"/>
    </location>
</feature>
<dbReference type="SMART" id="SM00827">
    <property type="entry name" value="PKS_AT"/>
    <property type="match status" value="1"/>
</dbReference>
<dbReference type="FunFam" id="3.40.47.10:FF:000042">
    <property type="entry name" value="Polyketide synthase Pks13"/>
    <property type="match status" value="1"/>
</dbReference>
<organism evidence="11">
    <name type="scientific">Planktothrix prolifica NIVA-CYA 98</name>
    <dbReference type="NCBI Taxonomy" id="329562"/>
    <lineage>
        <taxon>Bacteria</taxon>
        <taxon>Bacillati</taxon>
        <taxon>Cyanobacteriota</taxon>
        <taxon>Cyanophyceae</taxon>
        <taxon>Oscillatoriophycideae</taxon>
        <taxon>Oscillatoriales</taxon>
        <taxon>Microcoleaceae</taxon>
        <taxon>Planktothrix</taxon>
    </lineage>
</organism>
<dbReference type="Pfam" id="PF21089">
    <property type="entry name" value="PKS_DH_N"/>
    <property type="match status" value="1"/>
</dbReference>
<dbReference type="InterPro" id="IPR018201">
    <property type="entry name" value="Ketoacyl_synth_AS"/>
</dbReference>
<dbReference type="EMBL" id="AM990466">
    <property type="protein sequence ID" value="CAQ48282.1"/>
    <property type="molecule type" value="Genomic_DNA"/>
</dbReference>
<dbReference type="Gene3D" id="3.10.129.110">
    <property type="entry name" value="Polyketide synthase dehydratase"/>
    <property type="match status" value="1"/>
</dbReference>
<dbReference type="Gene3D" id="1.10.1200.10">
    <property type="entry name" value="ACP-like"/>
    <property type="match status" value="1"/>
</dbReference>
<dbReference type="InterPro" id="IPR001227">
    <property type="entry name" value="Ac_transferase_dom_sf"/>
</dbReference>
<dbReference type="Pfam" id="PF00698">
    <property type="entry name" value="Acyl_transf_1"/>
    <property type="match status" value="1"/>
</dbReference>
<evidence type="ECO:0000259" key="8">
    <source>
        <dbReference type="PROSITE" id="PS50075"/>
    </source>
</evidence>
<evidence type="ECO:0000259" key="10">
    <source>
        <dbReference type="PROSITE" id="PS52019"/>
    </source>
</evidence>
<dbReference type="InterPro" id="IPR001031">
    <property type="entry name" value="Thioesterase"/>
</dbReference>
<dbReference type="PROSITE" id="PS50075">
    <property type="entry name" value="CARRIER"/>
    <property type="match status" value="1"/>
</dbReference>
<dbReference type="InterPro" id="IPR016036">
    <property type="entry name" value="Malonyl_transacylase_ACP-bd"/>
</dbReference>
<dbReference type="SMART" id="SM00825">
    <property type="entry name" value="PKS_KS"/>
    <property type="match status" value="1"/>
</dbReference>
<feature type="domain" description="Ketosynthase family 3 (KS3)" evidence="9">
    <location>
        <begin position="17"/>
        <end position="448"/>
    </location>
</feature>
<evidence type="ECO:0000256" key="6">
    <source>
        <dbReference type="ARBA" id="ARBA00023268"/>
    </source>
</evidence>
<accession>C8TEQ8</accession>
<dbReference type="GO" id="GO:0004312">
    <property type="term" value="F:fatty acid synthase activity"/>
    <property type="evidence" value="ECO:0007669"/>
    <property type="project" value="TreeGrafter"/>
</dbReference>
<keyword evidence="6" id="KW-0511">Multifunctional enzyme</keyword>
<dbReference type="PROSITE" id="PS00012">
    <property type="entry name" value="PHOSPHOPANTETHEINE"/>
    <property type="match status" value="1"/>
</dbReference>
<evidence type="ECO:0000313" key="11">
    <source>
        <dbReference type="EMBL" id="CAQ48282.1"/>
    </source>
</evidence>
<dbReference type="CDD" id="cd00833">
    <property type="entry name" value="PKS"/>
    <property type="match status" value="1"/>
</dbReference>
<dbReference type="InterPro" id="IPR036291">
    <property type="entry name" value="NAD(P)-bd_dom_sf"/>
</dbReference>
<dbReference type="SUPFAM" id="SSF51735">
    <property type="entry name" value="NAD(P)-binding Rossmann-fold domains"/>
    <property type="match status" value="2"/>
</dbReference>
<dbReference type="RefSeq" id="WP_237747661.1">
    <property type="nucleotide sequence ID" value="NZ_KE734740.1"/>
</dbReference>
<dbReference type="Pfam" id="PF08659">
    <property type="entry name" value="KR"/>
    <property type="match status" value="1"/>
</dbReference>
<proteinExistence type="predicted"/>
<dbReference type="PROSITE" id="PS52019">
    <property type="entry name" value="PKS_MFAS_DH"/>
    <property type="match status" value="1"/>
</dbReference>